<evidence type="ECO:0000256" key="2">
    <source>
        <dbReference type="SAM" id="MobiDB-lite"/>
    </source>
</evidence>
<dbReference type="OrthoDB" id="302810at2759"/>
<proteinExistence type="predicted"/>
<keyword evidence="4" id="KW-1185">Reference proteome</keyword>
<accession>A0A8S1M2Y6</accession>
<keyword evidence="1" id="KW-0175">Coiled coil</keyword>
<dbReference type="EMBL" id="CAJJDN010000033">
    <property type="protein sequence ID" value="CAD8075208.1"/>
    <property type="molecule type" value="Genomic_DNA"/>
</dbReference>
<evidence type="ECO:0000313" key="4">
    <source>
        <dbReference type="Proteomes" id="UP000692954"/>
    </source>
</evidence>
<gene>
    <name evidence="3" type="ORF">PSON_ATCC_30995.1.T0330111</name>
</gene>
<feature type="coiled-coil region" evidence="1">
    <location>
        <begin position="235"/>
        <end position="272"/>
    </location>
</feature>
<dbReference type="AlphaFoldDB" id="A0A8S1M2Y6"/>
<comment type="caution">
    <text evidence="3">The sequence shown here is derived from an EMBL/GenBank/DDBJ whole genome shotgun (WGS) entry which is preliminary data.</text>
</comment>
<dbReference type="Proteomes" id="UP000692954">
    <property type="component" value="Unassembled WGS sequence"/>
</dbReference>
<reference evidence="3" key="1">
    <citation type="submission" date="2021-01" db="EMBL/GenBank/DDBJ databases">
        <authorList>
            <consortium name="Genoscope - CEA"/>
            <person name="William W."/>
        </authorList>
    </citation>
    <scope>NUCLEOTIDE SEQUENCE</scope>
</reference>
<evidence type="ECO:0000313" key="3">
    <source>
        <dbReference type="EMBL" id="CAD8075208.1"/>
    </source>
</evidence>
<organism evidence="3 4">
    <name type="scientific">Paramecium sonneborni</name>
    <dbReference type="NCBI Taxonomy" id="65129"/>
    <lineage>
        <taxon>Eukaryota</taxon>
        <taxon>Sar</taxon>
        <taxon>Alveolata</taxon>
        <taxon>Ciliophora</taxon>
        <taxon>Intramacronucleata</taxon>
        <taxon>Oligohymenophorea</taxon>
        <taxon>Peniculida</taxon>
        <taxon>Parameciidae</taxon>
        <taxon>Paramecium</taxon>
    </lineage>
</organism>
<feature type="region of interest" description="Disordered" evidence="2">
    <location>
        <begin position="172"/>
        <end position="202"/>
    </location>
</feature>
<name>A0A8S1M2Y6_9CILI</name>
<protein>
    <submittedName>
        <fullName evidence="3">Uncharacterized protein</fullName>
    </submittedName>
</protein>
<evidence type="ECO:0000256" key="1">
    <source>
        <dbReference type="SAM" id="Coils"/>
    </source>
</evidence>
<sequence length="355" mass="41199">MNYNNTSHRRAYSNNDIQQVICARIAGLVEDEYQQQKLDPKRINLGSTLFQIPEQNDLISSVEQTTESSKQHSQMIKDLNLSNLKPNQQQDKENFKNLNSCSTLINQIQQIVKSGTNNKEIQSKKPLVSTNEAISKKSSIQTQMSFTKELQKKQGSNYLQYQQGQTIKQNVTPDRIRVPSYSNKPTNQKQNNDSTPKQISGADTLKSNFSISIFNNLFKQDSKKKNSNPDTCDSQRNIEVKIKKIEKEINTIKQRQDQLDEANRNIQVQLKEFIFGNNQQQELGFKQLKKIEQLEQITKRNEESIFQIKNFMINNNANQKRNDQNNMNQGNIQQFDITDLQKKFADFRPINNKVF</sequence>
<feature type="compositionally biased region" description="Polar residues" evidence="2">
    <location>
        <begin position="180"/>
        <end position="198"/>
    </location>
</feature>